<evidence type="ECO:0000256" key="5">
    <source>
        <dbReference type="ARBA" id="ARBA00023136"/>
    </source>
</evidence>
<keyword evidence="6 7" id="KW-0998">Cell outer membrane</keyword>
<sequence>MWTSHAVKEGCLHYLSTSKFTSMKRWLSFLLLTCLVATCYQSVSAQEKKGVSGTLKDATGAPVIYATVIEKGTTNGATTNEKGAFNLMVAPGATLVISSVGYTSLEVSASGNLNLVMEDASKGLNEVVVTALGISRQKKSLGYSMQEVKSSTLVDAHETNVTNALTGVVAGLQVMRSSTGPGGSSKINLRGNTSLTGKNQPLIVVDGIPIDNFAGATNNDGWNPGMDMGNGLSDLNANDIASMSVLKGPAAAALYGSRAGDGVILITTKTGKKTSGLGLSVSSSLGFESIFTKPEMQKNFSQGLDNIFNNESGDSWGAKITGQSLPNWDDKTEPLRSYDNISRFFNTGINHNQNISFQQQVEKSAIYTSLNYMNDKSMVPGTKYTRLNLTTRVTSKYGQSEKLSTDFKVQYSNTNAHNRLATGVNSRNYSSLLYTMPVSMDIQQFKDPLDQYGNMRWYGIGNQVNPYWASKYNLNDDVRNRFIMNGSMKYQFTDWLNAELKAGADIYNTNTEAKVYAGSPSPKNGSFSTDKYSFSEVNYSALVTAKKERLIDRLGGNISVGGNLMRQQWSRLGNSAGELVVPNLFLIKNAKGNPGITDEFNQQRINSIYATGGINWDGYLFLDATMRNDWSSTLSPENRSFFYPSVSLSYLFTEQFKSLPTWLSYGKIRGSYAVVGNSLPAYQLYNTYLIDRDPNQNTTASRKKTLYDKDVRSELIKSFEVGAELRFVDNRFGVDVTYYKSNATRQLIELPMDPGSGYENRKMNAGNIQNSGFEIMADARILDGDKGLRWNVSGNLSMNRNKIIDINKNAGVNRYPLGGFDNLSIVAVTGELYGDIYGSKVQRVTDPKSQYFGQWLLDGEGRPVRGEQNVYLGNQQSKALVGLTNNFAYKNFGLSFLIDARIGGDMFSATQLLMQRNGTAAITAPGGERNDMIVNGVVSDGNGGYKPNTKAVTQQQYWKAISADNLGITELNMYDATNIRLRNVQLSYVLSKKLLGRTPIQSAKVGVACNNVWMISSHMRGLDPESVFAINTNATGFENGAPPTTRTFLVNLSLSF</sequence>
<reference evidence="11" key="1">
    <citation type="submission" date="2016-10" db="EMBL/GenBank/DDBJ databases">
        <authorList>
            <person name="Varghese N."/>
            <person name="Submissions S."/>
        </authorList>
    </citation>
    <scope>NUCLEOTIDE SEQUENCE [LARGE SCALE GENOMIC DNA]</scope>
    <source>
        <strain evidence="11">DSM 3695</strain>
    </source>
</reference>
<evidence type="ECO:0000256" key="6">
    <source>
        <dbReference type="ARBA" id="ARBA00023237"/>
    </source>
</evidence>
<dbReference type="Gene3D" id="2.170.130.10">
    <property type="entry name" value="TonB-dependent receptor, plug domain"/>
    <property type="match status" value="1"/>
</dbReference>
<dbReference type="Gene3D" id="2.40.170.20">
    <property type="entry name" value="TonB-dependent receptor, beta-barrel domain"/>
    <property type="match status" value="1"/>
</dbReference>
<dbReference type="Gene3D" id="2.60.40.1120">
    <property type="entry name" value="Carboxypeptidase-like, regulatory domain"/>
    <property type="match status" value="1"/>
</dbReference>
<dbReference type="InterPro" id="IPR012910">
    <property type="entry name" value="Plug_dom"/>
</dbReference>
<gene>
    <name evidence="10" type="ORF">SAMN04488122_1911</name>
</gene>
<feature type="signal peptide" evidence="8">
    <location>
        <begin position="1"/>
        <end position="45"/>
    </location>
</feature>
<evidence type="ECO:0000256" key="7">
    <source>
        <dbReference type="PROSITE-ProRule" id="PRU01360"/>
    </source>
</evidence>
<dbReference type="SUPFAM" id="SSF56935">
    <property type="entry name" value="Porins"/>
    <property type="match status" value="1"/>
</dbReference>
<dbReference type="Proteomes" id="UP000199310">
    <property type="component" value="Unassembled WGS sequence"/>
</dbReference>
<dbReference type="InterPro" id="IPR036942">
    <property type="entry name" value="Beta-barrel_TonB_sf"/>
</dbReference>
<evidence type="ECO:0000256" key="8">
    <source>
        <dbReference type="SAM" id="SignalP"/>
    </source>
</evidence>
<dbReference type="InterPro" id="IPR023997">
    <property type="entry name" value="TonB-dep_OMP_SusC/RagA_CS"/>
</dbReference>
<dbReference type="InterPro" id="IPR037066">
    <property type="entry name" value="Plug_dom_sf"/>
</dbReference>
<dbReference type="PROSITE" id="PS52016">
    <property type="entry name" value="TONB_DEPENDENT_REC_3"/>
    <property type="match status" value="1"/>
</dbReference>
<evidence type="ECO:0000256" key="3">
    <source>
        <dbReference type="ARBA" id="ARBA00022452"/>
    </source>
</evidence>
<dbReference type="InterPro" id="IPR008969">
    <property type="entry name" value="CarboxyPept-like_regulatory"/>
</dbReference>
<keyword evidence="5 7" id="KW-0472">Membrane</keyword>
<feature type="chain" id="PRO_5011766883" evidence="8">
    <location>
        <begin position="46"/>
        <end position="1056"/>
    </location>
</feature>
<evidence type="ECO:0000256" key="1">
    <source>
        <dbReference type="ARBA" id="ARBA00004571"/>
    </source>
</evidence>
<keyword evidence="4 7" id="KW-0812">Transmembrane</keyword>
<comment type="subcellular location">
    <subcellularLocation>
        <location evidence="1 7">Cell outer membrane</location>
        <topology evidence="1 7">Multi-pass membrane protein</topology>
    </subcellularLocation>
</comment>
<proteinExistence type="inferred from homology"/>
<dbReference type="InterPro" id="IPR039426">
    <property type="entry name" value="TonB-dep_rcpt-like"/>
</dbReference>
<dbReference type="STRING" id="29529.SAMN04488122_1911"/>
<name>A0A1I0QYH3_9BACT</name>
<dbReference type="Pfam" id="PF13715">
    <property type="entry name" value="CarbopepD_reg_2"/>
    <property type="match status" value="1"/>
</dbReference>
<dbReference type="Pfam" id="PF07715">
    <property type="entry name" value="Plug"/>
    <property type="match status" value="1"/>
</dbReference>
<evidence type="ECO:0000313" key="11">
    <source>
        <dbReference type="Proteomes" id="UP000199310"/>
    </source>
</evidence>
<protein>
    <submittedName>
        <fullName evidence="10">TonB-linked outer membrane protein, SusC/RagA family</fullName>
    </submittedName>
</protein>
<evidence type="ECO:0000259" key="9">
    <source>
        <dbReference type="Pfam" id="PF07715"/>
    </source>
</evidence>
<keyword evidence="11" id="KW-1185">Reference proteome</keyword>
<keyword evidence="3 7" id="KW-1134">Transmembrane beta strand</keyword>
<keyword evidence="2 7" id="KW-0813">Transport</keyword>
<accession>A0A1I0QYH3</accession>
<evidence type="ECO:0000256" key="2">
    <source>
        <dbReference type="ARBA" id="ARBA00022448"/>
    </source>
</evidence>
<dbReference type="NCBIfam" id="TIGR04057">
    <property type="entry name" value="SusC_RagA_signa"/>
    <property type="match status" value="1"/>
</dbReference>
<dbReference type="EMBL" id="FOJG01000001">
    <property type="protein sequence ID" value="SEW32901.1"/>
    <property type="molecule type" value="Genomic_DNA"/>
</dbReference>
<feature type="domain" description="TonB-dependent receptor plug" evidence="9">
    <location>
        <begin position="138"/>
        <end position="263"/>
    </location>
</feature>
<organism evidence="10 11">
    <name type="scientific">Chitinophaga arvensicola</name>
    <dbReference type="NCBI Taxonomy" id="29529"/>
    <lineage>
        <taxon>Bacteria</taxon>
        <taxon>Pseudomonadati</taxon>
        <taxon>Bacteroidota</taxon>
        <taxon>Chitinophagia</taxon>
        <taxon>Chitinophagales</taxon>
        <taxon>Chitinophagaceae</taxon>
        <taxon>Chitinophaga</taxon>
    </lineage>
</organism>
<keyword evidence="8" id="KW-0732">Signal</keyword>
<evidence type="ECO:0000256" key="4">
    <source>
        <dbReference type="ARBA" id="ARBA00022692"/>
    </source>
</evidence>
<dbReference type="GO" id="GO:0009279">
    <property type="term" value="C:cell outer membrane"/>
    <property type="evidence" value="ECO:0007669"/>
    <property type="project" value="UniProtKB-SubCell"/>
</dbReference>
<comment type="similarity">
    <text evidence="7">Belongs to the TonB-dependent receptor family.</text>
</comment>
<dbReference type="SUPFAM" id="SSF49464">
    <property type="entry name" value="Carboxypeptidase regulatory domain-like"/>
    <property type="match status" value="1"/>
</dbReference>
<dbReference type="NCBIfam" id="TIGR04056">
    <property type="entry name" value="OMP_RagA_SusC"/>
    <property type="match status" value="1"/>
</dbReference>
<evidence type="ECO:0000313" key="10">
    <source>
        <dbReference type="EMBL" id="SEW32901.1"/>
    </source>
</evidence>
<dbReference type="AlphaFoldDB" id="A0A1I0QYH3"/>
<dbReference type="InterPro" id="IPR023996">
    <property type="entry name" value="TonB-dep_OMP_SusC/RagA"/>
</dbReference>